<evidence type="ECO:0000313" key="2">
    <source>
        <dbReference type="Proteomes" id="UP000287651"/>
    </source>
</evidence>
<sequence>MHTLAEQLGLIVINIEFSCKVMMFWLTSFHNFECALFCFRGNICYQFCF</sequence>
<reference evidence="1 2" key="1">
    <citation type="journal article" date="2014" name="Agronomy (Basel)">
        <title>A Draft Genome Sequence for Ensete ventricosum, the Drought-Tolerant Tree Against Hunger.</title>
        <authorList>
            <person name="Harrison J."/>
            <person name="Moore K.A."/>
            <person name="Paszkiewicz K."/>
            <person name="Jones T."/>
            <person name="Grant M."/>
            <person name="Ambacheew D."/>
            <person name="Muzemil S."/>
            <person name="Studholme D.J."/>
        </authorList>
    </citation>
    <scope>NUCLEOTIDE SEQUENCE [LARGE SCALE GENOMIC DNA]</scope>
</reference>
<accession>A0A426XZ80</accession>
<evidence type="ECO:0000313" key="1">
    <source>
        <dbReference type="EMBL" id="RRT44825.1"/>
    </source>
</evidence>
<comment type="caution">
    <text evidence="1">The sequence shown here is derived from an EMBL/GenBank/DDBJ whole genome shotgun (WGS) entry which is preliminary data.</text>
</comment>
<dbReference type="EMBL" id="AMZH03016220">
    <property type="protein sequence ID" value="RRT44825.1"/>
    <property type="molecule type" value="Genomic_DNA"/>
</dbReference>
<gene>
    <name evidence="1" type="ORF">B296_00054615</name>
</gene>
<name>A0A426XZ80_ENSVE</name>
<dbReference type="AlphaFoldDB" id="A0A426XZ80"/>
<proteinExistence type="predicted"/>
<organism evidence="1 2">
    <name type="scientific">Ensete ventricosum</name>
    <name type="common">Abyssinian banana</name>
    <name type="synonym">Musa ensete</name>
    <dbReference type="NCBI Taxonomy" id="4639"/>
    <lineage>
        <taxon>Eukaryota</taxon>
        <taxon>Viridiplantae</taxon>
        <taxon>Streptophyta</taxon>
        <taxon>Embryophyta</taxon>
        <taxon>Tracheophyta</taxon>
        <taxon>Spermatophyta</taxon>
        <taxon>Magnoliopsida</taxon>
        <taxon>Liliopsida</taxon>
        <taxon>Zingiberales</taxon>
        <taxon>Musaceae</taxon>
        <taxon>Ensete</taxon>
    </lineage>
</organism>
<protein>
    <submittedName>
        <fullName evidence="1">Uncharacterized protein</fullName>
    </submittedName>
</protein>
<dbReference type="Proteomes" id="UP000287651">
    <property type="component" value="Unassembled WGS sequence"/>
</dbReference>